<keyword evidence="7" id="KW-1185">Reference proteome</keyword>
<feature type="domain" description="Glycosyl transferase family 1" evidence="4">
    <location>
        <begin position="234"/>
        <end position="394"/>
    </location>
</feature>
<dbReference type="InterPro" id="IPR050194">
    <property type="entry name" value="Glycosyltransferase_grp1"/>
</dbReference>
<sequence>MPLSPASLRIALVSLHTSPGAEPGSGDAGGMNVVVRHQAEALGALGHTVEVLTRRVNPAGPDSEPLAPGVTLRFLTAGPAASIAKGQHENYIEEFRMRLAELGPYDIIHSHHWFSGMAALPLARERGIPHVQSFHSIAADPSTPLSEGERPESRGRLAGEAWLARESDRVVAISNAEADTVLHRLGGRADRISVVFPGVDGVLFHPVTAARSTADSPADSPADRPADPPADSTTDPGYAIVAARLQPLKGLDLAIEAIAEVPAEIRPRLVISGDASADFAGYIDELHALAARRGIEGGIRFVGPQSREHLATLLREARLVLVPSHSETYGLVALEAAASGVPVIASASGGLREAVVDGVTGLVLDSRDPAIWGSAISEIVTDAALAHRLGGAARVRAEHLDWPLSAAALLAVYRSLVTSDVGNA</sequence>
<feature type="domain" description="Glycosyltransferase subfamily 4-like N-terminal" evidence="5">
    <location>
        <begin position="29"/>
        <end position="200"/>
    </location>
</feature>
<dbReference type="EC" id="2.4.1.250" evidence="6"/>
<organism evidence="6 7">
    <name type="scientific">Glaciibacter psychrotolerans</name>
    <dbReference type="NCBI Taxonomy" id="670054"/>
    <lineage>
        <taxon>Bacteria</taxon>
        <taxon>Bacillati</taxon>
        <taxon>Actinomycetota</taxon>
        <taxon>Actinomycetes</taxon>
        <taxon>Micrococcales</taxon>
        <taxon>Microbacteriaceae</taxon>
        <taxon>Glaciibacter</taxon>
    </lineage>
</organism>
<dbReference type="Proteomes" id="UP000537260">
    <property type="component" value="Unassembled WGS sequence"/>
</dbReference>
<evidence type="ECO:0000313" key="6">
    <source>
        <dbReference type="EMBL" id="NYJ20133.1"/>
    </source>
</evidence>
<protein>
    <submittedName>
        <fullName evidence="6">D-inositol-3-phosphate glycosyltransferase</fullName>
        <ecNumber evidence="6">2.4.1.250</ecNumber>
    </submittedName>
</protein>
<dbReference type="PANTHER" id="PTHR45947:SF13">
    <property type="entry name" value="TRANSFERASE"/>
    <property type="match status" value="1"/>
</dbReference>
<dbReference type="Pfam" id="PF13439">
    <property type="entry name" value="Glyco_transf_4"/>
    <property type="match status" value="1"/>
</dbReference>
<dbReference type="EMBL" id="JACCFM010000001">
    <property type="protein sequence ID" value="NYJ20133.1"/>
    <property type="molecule type" value="Genomic_DNA"/>
</dbReference>
<name>A0A7Z0EEE3_9MICO</name>
<evidence type="ECO:0000313" key="7">
    <source>
        <dbReference type="Proteomes" id="UP000537260"/>
    </source>
</evidence>
<keyword evidence="1 6" id="KW-0328">Glycosyltransferase</keyword>
<evidence type="ECO:0000256" key="2">
    <source>
        <dbReference type="ARBA" id="ARBA00022679"/>
    </source>
</evidence>
<evidence type="ECO:0000259" key="5">
    <source>
        <dbReference type="Pfam" id="PF13439"/>
    </source>
</evidence>
<dbReference type="PANTHER" id="PTHR45947">
    <property type="entry name" value="SULFOQUINOVOSYL TRANSFERASE SQD2"/>
    <property type="match status" value="1"/>
</dbReference>
<feature type="compositionally biased region" description="Low complexity" evidence="3">
    <location>
        <begin position="211"/>
        <end position="220"/>
    </location>
</feature>
<comment type="caution">
    <text evidence="6">The sequence shown here is derived from an EMBL/GenBank/DDBJ whole genome shotgun (WGS) entry which is preliminary data.</text>
</comment>
<dbReference type="GO" id="GO:0102710">
    <property type="term" value="F:D-inositol-3-phosphate glycosyltransferase activity"/>
    <property type="evidence" value="ECO:0007669"/>
    <property type="project" value="UniProtKB-EC"/>
</dbReference>
<evidence type="ECO:0000259" key="4">
    <source>
        <dbReference type="Pfam" id="PF00534"/>
    </source>
</evidence>
<feature type="region of interest" description="Disordered" evidence="3">
    <location>
        <begin position="211"/>
        <end position="235"/>
    </location>
</feature>
<dbReference type="InterPro" id="IPR001296">
    <property type="entry name" value="Glyco_trans_1"/>
</dbReference>
<dbReference type="SUPFAM" id="SSF53756">
    <property type="entry name" value="UDP-Glycosyltransferase/glycogen phosphorylase"/>
    <property type="match status" value="1"/>
</dbReference>
<dbReference type="RefSeq" id="WP_343062541.1">
    <property type="nucleotide sequence ID" value="NZ_JACCFM010000001.1"/>
</dbReference>
<dbReference type="GO" id="GO:1901137">
    <property type="term" value="P:carbohydrate derivative biosynthetic process"/>
    <property type="evidence" value="ECO:0007669"/>
    <property type="project" value="UniProtKB-ARBA"/>
</dbReference>
<dbReference type="AlphaFoldDB" id="A0A7Z0EEE3"/>
<proteinExistence type="predicted"/>
<dbReference type="Pfam" id="PF00534">
    <property type="entry name" value="Glycos_transf_1"/>
    <property type="match status" value="1"/>
</dbReference>
<dbReference type="InterPro" id="IPR028098">
    <property type="entry name" value="Glyco_trans_4-like_N"/>
</dbReference>
<reference evidence="6 7" key="1">
    <citation type="submission" date="2020-07" db="EMBL/GenBank/DDBJ databases">
        <title>Sequencing the genomes of 1000 actinobacteria strains.</title>
        <authorList>
            <person name="Klenk H.-P."/>
        </authorList>
    </citation>
    <scope>NUCLEOTIDE SEQUENCE [LARGE SCALE GENOMIC DNA]</scope>
    <source>
        <strain evidence="6 7">LI1</strain>
    </source>
</reference>
<dbReference type="Gene3D" id="3.40.50.2000">
    <property type="entry name" value="Glycogen Phosphorylase B"/>
    <property type="match status" value="2"/>
</dbReference>
<keyword evidence="2 6" id="KW-0808">Transferase</keyword>
<evidence type="ECO:0000256" key="3">
    <source>
        <dbReference type="SAM" id="MobiDB-lite"/>
    </source>
</evidence>
<gene>
    <name evidence="6" type="ORF">HNR05_001924</name>
</gene>
<accession>A0A7Z0EEE3</accession>
<evidence type="ECO:0000256" key="1">
    <source>
        <dbReference type="ARBA" id="ARBA00022676"/>
    </source>
</evidence>